<dbReference type="Proteomes" id="UP001150907">
    <property type="component" value="Unassembled WGS sequence"/>
</dbReference>
<proteinExistence type="predicted"/>
<keyword evidence="1" id="KW-0732">Signal</keyword>
<dbReference type="AlphaFoldDB" id="A0A9W8EHN5"/>
<gene>
    <name evidence="2" type="ORF">H4R26_000665</name>
</gene>
<organism evidence="2 3">
    <name type="scientific">Coemansia thaxteri</name>
    <dbReference type="NCBI Taxonomy" id="2663907"/>
    <lineage>
        <taxon>Eukaryota</taxon>
        <taxon>Fungi</taxon>
        <taxon>Fungi incertae sedis</taxon>
        <taxon>Zoopagomycota</taxon>
        <taxon>Kickxellomycotina</taxon>
        <taxon>Kickxellomycetes</taxon>
        <taxon>Kickxellales</taxon>
        <taxon>Kickxellaceae</taxon>
        <taxon>Coemansia</taxon>
    </lineage>
</organism>
<name>A0A9W8EHN5_9FUNG</name>
<dbReference type="OrthoDB" id="5582567at2759"/>
<protein>
    <submittedName>
        <fullName evidence="2">Uncharacterized protein</fullName>
    </submittedName>
</protein>
<evidence type="ECO:0000313" key="2">
    <source>
        <dbReference type="EMBL" id="KAJ2007645.1"/>
    </source>
</evidence>
<feature type="signal peptide" evidence="1">
    <location>
        <begin position="1"/>
        <end position="16"/>
    </location>
</feature>
<evidence type="ECO:0000256" key="1">
    <source>
        <dbReference type="SAM" id="SignalP"/>
    </source>
</evidence>
<accession>A0A9W8EHN5</accession>
<feature type="chain" id="PRO_5040945678" evidence="1">
    <location>
        <begin position="17"/>
        <end position="143"/>
    </location>
</feature>
<evidence type="ECO:0000313" key="3">
    <source>
        <dbReference type="Proteomes" id="UP001150907"/>
    </source>
</evidence>
<sequence>MQVLVLLLALAQACSGMFFIPATTIDNTAAFFSDASRGWATMRDEINGQISRRWVEHNYGVYVLLTSLYGAAAPTAYDDAYMHSVVGGLQRVGATTWDDAQLDSISATFQAAHPTQLVISAAAAMPQSCQGWALVAAAMAALC</sequence>
<dbReference type="EMBL" id="JANBQF010000021">
    <property type="protein sequence ID" value="KAJ2007645.1"/>
    <property type="molecule type" value="Genomic_DNA"/>
</dbReference>
<keyword evidence="3" id="KW-1185">Reference proteome</keyword>
<reference evidence="2" key="1">
    <citation type="submission" date="2022-07" db="EMBL/GenBank/DDBJ databases">
        <title>Phylogenomic reconstructions and comparative analyses of Kickxellomycotina fungi.</title>
        <authorList>
            <person name="Reynolds N.K."/>
            <person name="Stajich J.E."/>
            <person name="Barry K."/>
            <person name="Grigoriev I.V."/>
            <person name="Crous P."/>
            <person name="Smith M.E."/>
        </authorList>
    </citation>
    <scope>NUCLEOTIDE SEQUENCE</scope>
    <source>
        <strain evidence="2">IMI 214461</strain>
    </source>
</reference>
<comment type="caution">
    <text evidence="2">The sequence shown here is derived from an EMBL/GenBank/DDBJ whole genome shotgun (WGS) entry which is preliminary data.</text>
</comment>